<protein>
    <submittedName>
        <fullName evidence="4">Metallo-beta-lactamase family protein</fullName>
    </submittedName>
</protein>
<organism evidence="4 5">
    <name type="scientific">Roseibium marinum</name>
    <dbReference type="NCBI Taxonomy" id="281252"/>
    <lineage>
        <taxon>Bacteria</taxon>
        <taxon>Pseudomonadati</taxon>
        <taxon>Pseudomonadota</taxon>
        <taxon>Alphaproteobacteria</taxon>
        <taxon>Hyphomicrobiales</taxon>
        <taxon>Stappiaceae</taxon>
        <taxon>Roseibium</taxon>
    </lineage>
</organism>
<dbReference type="OrthoDB" id="9803916at2"/>
<evidence type="ECO:0000259" key="3">
    <source>
        <dbReference type="SMART" id="SM01027"/>
    </source>
</evidence>
<dbReference type="InterPro" id="IPR011108">
    <property type="entry name" value="RMMBL"/>
</dbReference>
<dbReference type="Gene3D" id="3.40.50.10890">
    <property type="match status" value="1"/>
</dbReference>
<dbReference type="InterPro" id="IPR001279">
    <property type="entry name" value="Metallo-B-lactamas"/>
</dbReference>
<dbReference type="PANTHER" id="PTHR11203:SF37">
    <property type="entry name" value="INTEGRATOR COMPLEX SUBUNIT 11"/>
    <property type="match status" value="1"/>
</dbReference>
<dbReference type="SMART" id="SM01027">
    <property type="entry name" value="Beta-Casp"/>
    <property type="match status" value="1"/>
</dbReference>
<evidence type="ECO:0000313" key="4">
    <source>
        <dbReference type="EMBL" id="POF34798.1"/>
    </source>
</evidence>
<feature type="domain" description="Metallo-beta-lactamase" evidence="2">
    <location>
        <begin position="16"/>
        <end position="230"/>
    </location>
</feature>
<reference evidence="4 5" key="1">
    <citation type="submission" date="2018-01" db="EMBL/GenBank/DDBJ databases">
        <title>Genomic Encyclopedia of Archaeal and Bacterial Type Strains, Phase II (KMG-II): from individual species to whole genera.</title>
        <authorList>
            <person name="Goeker M."/>
        </authorList>
    </citation>
    <scope>NUCLEOTIDE SEQUENCE [LARGE SCALE GENOMIC DNA]</scope>
    <source>
        <strain evidence="4 5">DSM 17023</strain>
    </source>
</reference>
<sequence>MKNPEISFHGASRAVTGSCFRLETETGTILIDCGLFQGSKTEKELNYRPFPFTPSDIDAVLLTHAHIDHSGLLPKLVKHGFDGSIHATPATADLVEVMLLDSAHIQEVEVRQFNKRAAKRRRRNVTPIYDEIDVRQTIKLLRKTGYDHWFAVLPGVRGRFWNAGHMLGSASLELEIKQEDGSDLRLLFSGDIGPDFKLLHPDPEAPGNIDFLICESTYGDRDRNDVKPEQRRQILAREVREAIKPNGALIIPSFAVERAQELISDLGLLMKEGQVPTVPVYLDSPLAIRATEVFARHADELERDAKFLQGLEGHNLHFSQSMEQSKALDRLRDFHIVIAASGMCEAGRIRHRLKNWLWREEATVLIVGYQAQGTLGRILMEGAKNVRIQGDEIAVRARIRTIDLYSGHADKTELVDWIKKRLPINKGVFVVHGEENANSELAETARGFLPSEKVFSPYLDSTYELTPDGALLCAETAEPRLAPDQVARQDWHNDVTRLILDINNQLGSQTDPKSRHELIEKLRQVLES</sequence>
<comment type="caution">
    <text evidence="4">The sequence shown here is derived from an EMBL/GenBank/DDBJ whole genome shotgun (WGS) entry which is preliminary data.</text>
</comment>
<keyword evidence="1" id="KW-0378">Hydrolase</keyword>
<keyword evidence="5" id="KW-1185">Reference proteome</keyword>
<accession>A0A2S3V4C4</accession>
<dbReference type="PANTHER" id="PTHR11203">
    <property type="entry name" value="CLEAVAGE AND POLYADENYLATION SPECIFICITY FACTOR FAMILY MEMBER"/>
    <property type="match status" value="1"/>
</dbReference>
<evidence type="ECO:0000313" key="5">
    <source>
        <dbReference type="Proteomes" id="UP000236959"/>
    </source>
</evidence>
<dbReference type="Pfam" id="PF00753">
    <property type="entry name" value="Lactamase_B"/>
    <property type="match status" value="1"/>
</dbReference>
<evidence type="ECO:0000259" key="2">
    <source>
        <dbReference type="SMART" id="SM00849"/>
    </source>
</evidence>
<name>A0A2S3V4C4_9HYPH</name>
<dbReference type="InterPro" id="IPR036866">
    <property type="entry name" value="RibonucZ/Hydroxyglut_hydro"/>
</dbReference>
<proteinExistence type="predicted"/>
<dbReference type="Gene3D" id="3.60.15.10">
    <property type="entry name" value="Ribonuclease Z/Hydroxyacylglutathione hydrolase-like"/>
    <property type="match status" value="1"/>
</dbReference>
<dbReference type="SUPFAM" id="SSF56281">
    <property type="entry name" value="Metallo-hydrolase/oxidoreductase"/>
    <property type="match status" value="1"/>
</dbReference>
<dbReference type="SMART" id="SM00849">
    <property type="entry name" value="Lactamase_B"/>
    <property type="match status" value="1"/>
</dbReference>
<dbReference type="RefSeq" id="WP_103221315.1">
    <property type="nucleotide sequence ID" value="NZ_PPCN01000001.1"/>
</dbReference>
<dbReference type="GO" id="GO:0004521">
    <property type="term" value="F:RNA endonuclease activity"/>
    <property type="evidence" value="ECO:0007669"/>
    <property type="project" value="TreeGrafter"/>
</dbReference>
<dbReference type="CDD" id="cd16295">
    <property type="entry name" value="TTHA0252-CPSF-like_MBL-fold"/>
    <property type="match status" value="1"/>
</dbReference>
<feature type="domain" description="Beta-Casp" evidence="3">
    <location>
        <begin position="259"/>
        <end position="379"/>
    </location>
</feature>
<dbReference type="InterPro" id="IPR022712">
    <property type="entry name" value="Beta_Casp"/>
</dbReference>
<dbReference type="AlphaFoldDB" id="A0A2S3V4C4"/>
<dbReference type="GO" id="GO:0016787">
    <property type="term" value="F:hydrolase activity"/>
    <property type="evidence" value="ECO:0007669"/>
    <property type="project" value="UniProtKB-KW"/>
</dbReference>
<dbReference type="InterPro" id="IPR050698">
    <property type="entry name" value="MBL"/>
</dbReference>
<evidence type="ECO:0000256" key="1">
    <source>
        <dbReference type="ARBA" id="ARBA00022801"/>
    </source>
</evidence>
<gene>
    <name evidence="4" type="ORF">CLV41_1011258</name>
</gene>
<dbReference type="Pfam" id="PF07521">
    <property type="entry name" value="RMMBL"/>
    <property type="match status" value="1"/>
</dbReference>
<dbReference type="Proteomes" id="UP000236959">
    <property type="component" value="Unassembled WGS sequence"/>
</dbReference>
<dbReference type="Pfam" id="PF10996">
    <property type="entry name" value="Beta-Casp"/>
    <property type="match status" value="1"/>
</dbReference>
<dbReference type="EMBL" id="PPCN01000001">
    <property type="protein sequence ID" value="POF34798.1"/>
    <property type="molecule type" value="Genomic_DNA"/>
</dbReference>